<keyword evidence="1" id="KW-1133">Transmembrane helix</keyword>
<protein>
    <recommendedName>
        <fullName evidence="4">TadE-like protein</fullName>
    </recommendedName>
</protein>
<dbReference type="STRING" id="1447782.SAMN05444417_3018"/>
<evidence type="ECO:0000256" key="1">
    <source>
        <dbReference type="SAM" id="Phobius"/>
    </source>
</evidence>
<dbReference type="EMBL" id="FQYO01000005">
    <property type="protein sequence ID" value="SHJ15334.1"/>
    <property type="molecule type" value="Genomic_DNA"/>
</dbReference>
<keyword evidence="1" id="KW-0812">Transmembrane</keyword>
<keyword evidence="3" id="KW-1185">Reference proteome</keyword>
<evidence type="ECO:0000313" key="2">
    <source>
        <dbReference type="EMBL" id="SHJ15334.1"/>
    </source>
</evidence>
<evidence type="ECO:0008006" key="4">
    <source>
        <dbReference type="Google" id="ProtNLM"/>
    </source>
</evidence>
<proteinExistence type="predicted"/>
<evidence type="ECO:0000313" key="3">
    <source>
        <dbReference type="Proteomes" id="UP000184292"/>
    </source>
</evidence>
<dbReference type="RefSeq" id="WP_073332708.1">
    <property type="nucleotide sequence ID" value="NZ_FQYO01000005.1"/>
</dbReference>
<dbReference type="OrthoDB" id="7907064at2"/>
<organism evidence="2 3">
    <name type="scientific">Wenxinia saemankumensis</name>
    <dbReference type="NCBI Taxonomy" id="1447782"/>
    <lineage>
        <taxon>Bacteria</taxon>
        <taxon>Pseudomonadati</taxon>
        <taxon>Pseudomonadota</taxon>
        <taxon>Alphaproteobacteria</taxon>
        <taxon>Rhodobacterales</taxon>
        <taxon>Roseobacteraceae</taxon>
        <taxon>Wenxinia</taxon>
    </lineage>
</organism>
<sequence length="176" mass="19561">MIGRFVKGFLASEEGTATLEFCLYFVPVMYIFFTGLELGLVQTRHVMLERSLDLAVRDVRLGRLTPVNHATLSERVCSYNPLLSSCADLRLEMERLDPRDLTLIADDADCADRGDDEKPIRSSFDRLDGNQMAILRACALFDPMFPGAGLGASIYKESEGAYGLIATSLFVVEPRE</sequence>
<dbReference type="AlphaFoldDB" id="A0A1M6GZJ0"/>
<gene>
    <name evidence="2" type="ORF">SAMN05444417_3018</name>
</gene>
<name>A0A1M6GZJ0_9RHOB</name>
<dbReference type="Proteomes" id="UP000184292">
    <property type="component" value="Unassembled WGS sequence"/>
</dbReference>
<keyword evidence="1" id="KW-0472">Membrane</keyword>
<feature type="transmembrane region" description="Helical" evidence="1">
    <location>
        <begin position="21"/>
        <end position="41"/>
    </location>
</feature>
<reference evidence="2 3" key="1">
    <citation type="submission" date="2016-11" db="EMBL/GenBank/DDBJ databases">
        <authorList>
            <person name="Jaros S."/>
            <person name="Januszkiewicz K."/>
            <person name="Wedrychowicz H."/>
        </authorList>
    </citation>
    <scope>NUCLEOTIDE SEQUENCE [LARGE SCALE GENOMIC DNA]</scope>
    <source>
        <strain evidence="2 3">DSM 100565</strain>
    </source>
</reference>
<accession>A0A1M6GZJ0</accession>